<keyword evidence="4" id="KW-1185">Reference proteome</keyword>
<organism evidence="4 5">
    <name type="scientific">Acrobeloides nanus</name>
    <dbReference type="NCBI Taxonomy" id="290746"/>
    <lineage>
        <taxon>Eukaryota</taxon>
        <taxon>Metazoa</taxon>
        <taxon>Ecdysozoa</taxon>
        <taxon>Nematoda</taxon>
        <taxon>Chromadorea</taxon>
        <taxon>Rhabditida</taxon>
        <taxon>Tylenchina</taxon>
        <taxon>Cephalobomorpha</taxon>
        <taxon>Cephaloboidea</taxon>
        <taxon>Cephalobidae</taxon>
        <taxon>Acrobeloides</taxon>
    </lineage>
</organism>
<dbReference type="GO" id="GO:0070898">
    <property type="term" value="P:RNA polymerase III preinitiation complex assembly"/>
    <property type="evidence" value="ECO:0007669"/>
    <property type="project" value="TreeGrafter"/>
</dbReference>
<dbReference type="GO" id="GO:0000126">
    <property type="term" value="C:transcription factor TFIIIB complex"/>
    <property type="evidence" value="ECO:0007669"/>
    <property type="project" value="TreeGrafter"/>
</dbReference>
<dbReference type="InterPro" id="IPR039467">
    <property type="entry name" value="TFIIIB_B''_Myb"/>
</dbReference>
<proteinExistence type="predicted"/>
<dbReference type="PANTHER" id="PTHR22929:SF0">
    <property type="entry name" value="TRANSCRIPTION FACTOR TFIIIB COMPONENT B'' HOMOLOG"/>
    <property type="match status" value="1"/>
</dbReference>
<dbReference type="Gene3D" id="1.10.10.60">
    <property type="entry name" value="Homeodomain-like"/>
    <property type="match status" value="1"/>
</dbReference>
<dbReference type="AlphaFoldDB" id="A0A914CX71"/>
<comment type="subcellular location">
    <subcellularLocation>
        <location evidence="1">Nucleus</location>
    </subcellularLocation>
</comment>
<dbReference type="PANTHER" id="PTHR22929">
    <property type="entry name" value="RNA POLYMERASE III TRANSCRIPTION INITIATION FACTOR B"/>
    <property type="match status" value="1"/>
</dbReference>
<reference evidence="5" key="1">
    <citation type="submission" date="2022-11" db="UniProtKB">
        <authorList>
            <consortium name="WormBaseParasite"/>
        </authorList>
    </citation>
    <scope>IDENTIFICATION</scope>
</reference>
<evidence type="ECO:0000256" key="2">
    <source>
        <dbReference type="SAM" id="MobiDB-lite"/>
    </source>
</evidence>
<evidence type="ECO:0000259" key="3">
    <source>
        <dbReference type="Pfam" id="PF15963"/>
    </source>
</evidence>
<feature type="domain" description="Transcription factor TFIIIB component B'' Myb" evidence="3">
    <location>
        <begin position="111"/>
        <end position="194"/>
    </location>
</feature>
<accession>A0A914CX71</accession>
<evidence type="ECO:0000256" key="1">
    <source>
        <dbReference type="ARBA" id="ARBA00004123"/>
    </source>
</evidence>
<dbReference type="GO" id="GO:0001156">
    <property type="term" value="F:TFIIIC-class transcription factor complex binding"/>
    <property type="evidence" value="ECO:0007669"/>
    <property type="project" value="TreeGrafter"/>
</dbReference>
<dbReference type="GO" id="GO:0005634">
    <property type="term" value="C:nucleus"/>
    <property type="evidence" value="ECO:0007669"/>
    <property type="project" value="UniProtKB-SubCell"/>
</dbReference>
<name>A0A914CX71_9BILA</name>
<dbReference type="WBParaSite" id="ACRNAN_scaffold15424.g20158.t1">
    <property type="protein sequence ID" value="ACRNAN_scaffold15424.g20158.t1"/>
    <property type="gene ID" value="ACRNAN_scaffold15424.g20158"/>
</dbReference>
<protein>
    <submittedName>
        <fullName evidence="5">Transcription factor TFIIIB component B'' Myb domain-containing protein</fullName>
    </submittedName>
</protein>
<evidence type="ECO:0000313" key="5">
    <source>
        <dbReference type="WBParaSite" id="ACRNAN_scaffold15424.g20158.t1"/>
    </source>
</evidence>
<dbReference type="InterPro" id="IPR009057">
    <property type="entry name" value="Homeodomain-like_sf"/>
</dbReference>
<sequence length="254" mass="29670">MRTLPSGIVDQKRHTFKDLAHHTPEGKNSFKQKISAKKKELKILAREAEFDKEMGAVNEPNREPKNEGPQLAIDEKGELVVDETSLKLHQGTALEEVFEDDNLLRKLTSSSFRKRPFNRIMWTKTETDMFYDVLGAVGTDFGLMHDYIPTRTRAQIKAKFNAEEKFNRQRIDECLQNPALLDDTELRRITQHYYELIERETHERHKAKESKKKKRDERNESKNENTDNQTDDSEIEDAQEGRFNQPGCSAQSRY</sequence>
<feature type="compositionally biased region" description="Basic residues" evidence="2">
    <location>
        <begin position="204"/>
        <end position="215"/>
    </location>
</feature>
<feature type="compositionally biased region" description="Acidic residues" evidence="2">
    <location>
        <begin position="229"/>
        <end position="238"/>
    </location>
</feature>
<dbReference type="SUPFAM" id="SSF46689">
    <property type="entry name" value="Homeodomain-like"/>
    <property type="match status" value="1"/>
</dbReference>
<feature type="region of interest" description="Disordered" evidence="2">
    <location>
        <begin position="200"/>
        <end position="254"/>
    </location>
</feature>
<evidence type="ECO:0000313" key="4">
    <source>
        <dbReference type="Proteomes" id="UP000887540"/>
    </source>
</evidence>
<dbReference type="Proteomes" id="UP000887540">
    <property type="component" value="Unplaced"/>
</dbReference>
<dbReference type="Pfam" id="PF15963">
    <property type="entry name" value="Myb_DNA-bind_7"/>
    <property type="match status" value="1"/>
</dbReference>
<feature type="compositionally biased region" description="Basic and acidic residues" evidence="2">
    <location>
        <begin position="216"/>
        <end position="225"/>
    </location>
</feature>